<sequence length="147" mass="16302">MRSYKPVVATLAILGIFPFLFATYLSLTNGSFLGKSGVTLFAAYAAVIVSFIGGTMWGRLIELPESRNGAKLLICSFVTVFCAWISLLLKTPELSVVLLLLSLITIFWVDARWLKQANNAKPYYTSLNFGLTSVTSIMHLLVLYPHY</sequence>
<protein>
    <recommendedName>
        <fullName evidence="4">DUF3429 domain-containing protein</fullName>
    </recommendedName>
</protein>
<keyword evidence="3" id="KW-1185">Reference proteome</keyword>
<feature type="transmembrane region" description="Helical" evidence="1">
    <location>
        <begin position="7"/>
        <end position="27"/>
    </location>
</feature>
<dbReference type="InterPro" id="IPR021836">
    <property type="entry name" value="DUF3429"/>
</dbReference>
<dbReference type="RefSeq" id="WP_072840357.1">
    <property type="nucleotide sequence ID" value="NZ_FQVF01000013.1"/>
</dbReference>
<feature type="transmembrane region" description="Helical" evidence="1">
    <location>
        <begin position="94"/>
        <end position="111"/>
    </location>
</feature>
<dbReference type="PANTHER" id="PTHR15887:SF1">
    <property type="entry name" value="TRANSMEMBRANE PROTEIN 69"/>
    <property type="match status" value="1"/>
</dbReference>
<name>A0A1M5FH27_9GAMM</name>
<dbReference type="Proteomes" id="UP000184517">
    <property type="component" value="Unassembled WGS sequence"/>
</dbReference>
<evidence type="ECO:0000313" key="2">
    <source>
        <dbReference type="EMBL" id="SHF90867.1"/>
    </source>
</evidence>
<keyword evidence="1" id="KW-0472">Membrane</keyword>
<reference evidence="3" key="1">
    <citation type="submission" date="2016-11" db="EMBL/GenBank/DDBJ databases">
        <authorList>
            <person name="Varghese N."/>
            <person name="Submissions S."/>
        </authorList>
    </citation>
    <scope>NUCLEOTIDE SEQUENCE [LARGE SCALE GENOMIC DNA]</scope>
    <source>
        <strain evidence="3">DSM 16579</strain>
    </source>
</reference>
<gene>
    <name evidence="2" type="ORF">SAMN02745753_02855</name>
</gene>
<dbReference type="OrthoDB" id="8591832at2"/>
<keyword evidence="1" id="KW-0812">Transmembrane</keyword>
<accession>A0A1M5FH27</accession>
<evidence type="ECO:0000313" key="3">
    <source>
        <dbReference type="Proteomes" id="UP000184517"/>
    </source>
</evidence>
<dbReference type="AlphaFoldDB" id="A0A1M5FH27"/>
<dbReference type="EMBL" id="FQVF01000013">
    <property type="protein sequence ID" value="SHF90867.1"/>
    <property type="molecule type" value="Genomic_DNA"/>
</dbReference>
<proteinExistence type="predicted"/>
<feature type="transmembrane region" description="Helical" evidence="1">
    <location>
        <begin position="70"/>
        <end position="88"/>
    </location>
</feature>
<feature type="transmembrane region" description="Helical" evidence="1">
    <location>
        <begin position="39"/>
        <end position="58"/>
    </location>
</feature>
<keyword evidence="1" id="KW-1133">Transmembrane helix</keyword>
<feature type="transmembrane region" description="Helical" evidence="1">
    <location>
        <begin position="123"/>
        <end position="144"/>
    </location>
</feature>
<organism evidence="2 3">
    <name type="scientific">Marinomonas polaris DSM 16579</name>
    <dbReference type="NCBI Taxonomy" id="1122206"/>
    <lineage>
        <taxon>Bacteria</taxon>
        <taxon>Pseudomonadati</taxon>
        <taxon>Pseudomonadota</taxon>
        <taxon>Gammaproteobacteria</taxon>
        <taxon>Oceanospirillales</taxon>
        <taxon>Oceanospirillaceae</taxon>
        <taxon>Marinomonas</taxon>
    </lineage>
</organism>
<dbReference type="PANTHER" id="PTHR15887">
    <property type="entry name" value="TRANSMEMBRANE PROTEIN 69"/>
    <property type="match status" value="1"/>
</dbReference>
<evidence type="ECO:0000256" key="1">
    <source>
        <dbReference type="SAM" id="Phobius"/>
    </source>
</evidence>
<dbReference type="Pfam" id="PF11911">
    <property type="entry name" value="DUF3429"/>
    <property type="match status" value="1"/>
</dbReference>
<evidence type="ECO:0008006" key="4">
    <source>
        <dbReference type="Google" id="ProtNLM"/>
    </source>
</evidence>
<dbReference type="STRING" id="1122206.SAMN02745753_02855"/>